<reference evidence="2" key="1">
    <citation type="journal article" date="2020" name="Nature">
        <title>Giant virus diversity and host interactions through global metagenomics.</title>
        <authorList>
            <person name="Schulz F."/>
            <person name="Roux S."/>
            <person name="Paez-Espino D."/>
            <person name="Jungbluth S."/>
            <person name="Walsh D.A."/>
            <person name="Denef V.J."/>
            <person name="McMahon K.D."/>
            <person name="Konstantinidis K.T."/>
            <person name="Eloe-Fadrosh E.A."/>
            <person name="Kyrpides N.C."/>
            <person name="Woyke T."/>
        </authorList>
    </citation>
    <scope>NUCLEOTIDE SEQUENCE</scope>
    <source>
        <strain evidence="2">GVMAG-M-3300027759-16</strain>
    </source>
</reference>
<dbReference type="EMBL" id="MN740437">
    <property type="protein sequence ID" value="QHU26169.1"/>
    <property type="molecule type" value="Genomic_DNA"/>
</dbReference>
<accession>A0A6C0L5C7</accession>
<protein>
    <submittedName>
        <fullName evidence="2">Uncharacterized protein</fullName>
    </submittedName>
</protein>
<organism evidence="2">
    <name type="scientific">viral metagenome</name>
    <dbReference type="NCBI Taxonomy" id="1070528"/>
    <lineage>
        <taxon>unclassified sequences</taxon>
        <taxon>metagenomes</taxon>
        <taxon>organismal metagenomes</taxon>
    </lineage>
</organism>
<feature type="region of interest" description="Disordered" evidence="1">
    <location>
        <begin position="239"/>
        <end position="270"/>
    </location>
</feature>
<evidence type="ECO:0000256" key="1">
    <source>
        <dbReference type="SAM" id="MobiDB-lite"/>
    </source>
</evidence>
<proteinExistence type="predicted"/>
<dbReference type="AlphaFoldDB" id="A0A6C0L5C7"/>
<feature type="compositionally biased region" description="Acidic residues" evidence="1">
    <location>
        <begin position="251"/>
        <end position="260"/>
    </location>
</feature>
<evidence type="ECO:0000313" key="2">
    <source>
        <dbReference type="EMBL" id="QHU26169.1"/>
    </source>
</evidence>
<name>A0A6C0L5C7_9ZZZZ</name>
<sequence>MSSPIVQPKNFKLAKFAVAAPKPLTGAVGAKMAYVNYNGDKNKLTFQTPSLPSPFGMNEFDNKQGTIKYSIDLALSGYEEEGSKVNDFYKALAEIDEYMIETATRNTKLWFKKDFTREIVAANYTPCLKFSRDKEGNRSSYPPNIKLNLRKKRDSEEFETVVFDAKSRTDPNALPITGVPFKDLLQRRSEFTCLIECVSVWFAGDKFGLSWRAVHMRIDKAASGISGYSFVDEDVAEEEEVVPVPTTNQLVEDDEDEEETAPPPVPTRTVATVKKVLKKAGAK</sequence>